<evidence type="ECO:0000313" key="2">
    <source>
        <dbReference type="Proteomes" id="UP001148786"/>
    </source>
</evidence>
<dbReference type="EMBL" id="JANKHO010001365">
    <property type="protein sequence ID" value="KAJ3501869.1"/>
    <property type="molecule type" value="Genomic_DNA"/>
</dbReference>
<keyword evidence="2" id="KW-1185">Reference proteome</keyword>
<dbReference type="Proteomes" id="UP001148786">
    <property type="component" value="Unassembled WGS sequence"/>
</dbReference>
<dbReference type="SUPFAM" id="SSF52047">
    <property type="entry name" value="RNI-like"/>
    <property type="match status" value="1"/>
</dbReference>
<reference evidence="1" key="1">
    <citation type="submission" date="2022-07" db="EMBL/GenBank/DDBJ databases">
        <title>Genome Sequence of Agrocybe chaxingu.</title>
        <authorList>
            <person name="Buettner E."/>
        </authorList>
    </citation>
    <scope>NUCLEOTIDE SEQUENCE</scope>
    <source>
        <strain evidence="1">MP-N11</strain>
    </source>
</reference>
<accession>A0A9W8JU30</accession>
<evidence type="ECO:0008006" key="3">
    <source>
        <dbReference type="Google" id="ProtNLM"/>
    </source>
</evidence>
<gene>
    <name evidence="1" type="ORF">NLJ89_g9147</name>
</gene>
<proteinExistence type="predicted"/>
<protein>
    <recommendedName>
        <fullName evidence="3">F-box domain-containing protein</fullName>
    </recommendedName>
</protein>
<organism evidence="1 2">
    <name type="scientific">Agrocybe chaxingu</name>
    <dbReference type="NCBI Taxonomy" id="84603"/>
    <lineage>
        <taxon>Eukaryota</taxon>
        <taxon>Fungi</taxon>
        <taxon>Dikarya</taxon>
        <taxon>Basidiomycota</taxon>
        <taxon>Agaricomycotina</taxon>
        <taxon>Agaricomycetes</taxon>
        <taxon>Agaricomycetidae</taxon>
        <taxon>Agaricales</taxon>
        <taxon>Agaricineae</taxon>
        <taxon>Strophariaceae</taxon>
        <taxon>Agrocybe</taxon>
    </lineage>
</organism>
<comment type="caution">
    <text evidence="1">The sequence shown here is derived from an EMBL/GenBank/DDBJ whole genome shotgun (WGS) entry which is preliminary data.</text>
</comment>
<dbReference type="OrthoDB" id="2877316at2759"/>
<dbReference type="Gene3D" id="1.20.1280.50">
    <property type="match status" value="1"/>
</dbReference>
<name>A0A9W8JU30_9AGAR</name>
<evidence type="ECO:0000313" key="1">
    <source>
        <dbReference type="EMBL" id="KAJ3501869.1"/>
    </source>
</evidence>
<sequence>METIDVSGASGCCLGGKACRACKEISDLDRKIEQLLGTLQQLVRERCDLKTKRNYRHDPLVRNLPLELLSRIFVFCQPDPPMEGSSALYFPLLVHSLQSRPNLTPITLGSVCRRWREIVQATPRLWTFISINIGRHDMQTYTPFIDTWLSRSGRLPLTIAIFESKGSEPDEGFLEADEDTDPSGLIKVVNTLSSRWECLDVSISTSVVLKQLQCDLSGAPGLESLRIRTFPNDDSTDYPTFNEGIPFMPSPRNVFLSSMRPDSVFIRWNLVKCVNINHVNPAELLMIFADAANISHVHIRSLTRDRDLPLHPVVHRALRMLKFVTSQNIDDILNNLTVPSLQSLHVRAFSPSLTSMIARSKPPLTDMTIRSNIVWDEALQLFKHTPFLSELHLINIAVVPRKFFRRLADTSTISPSLDGRYLPALSSLRILTIQNSFVWQDIVDAFGPNPLNAAATRRPLTAFLLHMPRTKAINVPDSGPDEVSLLNAVALRQLRILRAGGISVSIVDAGGRDLLAENGNGMDSARDEDEGCEEA</sequence>
<dbReference type="AlphaFoldDB" id="A0A9W8JU30"/>
<dbReference type="InterPro" id="IPR032675">
    <property type="entry name" value="LRR_dom_sf"/>
</dbReference>
<dbReference type="Gene3D" id="3.80.10.10">
    <property type="entry name" value="Ribonuclease Inhibitor"/>
    <property type="match status" value="1"/>
</dbReference>